<evidence type="ECO:0000259" key="1">
    <source>
        <dbReference type="Pfam" id="PF06094"/>
    </source>
</evidence>
<evidence type="ECO:0000313" key="3">
    <source>
        <dbReference type="Proteomes" id="UP000295565"/>
    </source>
</evidence>
<dbReference type="Gene3D" id="3.10.490.10">
    <property type="entry name" value="Gamma-glutamyl cyclotransferase-like"/>
    <property type="match status" value="1"/>
</dbReference>
<reference evidence="2 3" key="1">
    <citation type="submission" date="2019-03" db="EMBL/GenBank/DDBJ databases">
        <title>Genomic Encyclopedia of Type Strains, Phase IV (KMG-IV): sequencing the most valuable type-strain genomes for metagenomic binning, comparative biology and taxonomic classification.</title>
        <authorList>
            <person name="Goeker M."/>
        </authorList>
    </citation>
    <scope>NUCLEOTIDE SEQUENCE [LARGE SCALE GENOMIC DNA]</scope>
    <source>
        <strain evidence="2 3">DSM 18577</strain>
    </source>
</reference>
<dbReference type="InterPro" id="IPR036568">
    <property type="entry name" value="GGCT-like_sf"/>
</dbReference>
<gene>
    <name evidence="2" type="ORF">EV690_3447</name>
</gene>
<dbReference type="GO" id="GO:0016740">
    <property type="term" value="F:transferase activity"/>
    <property type="evidence" value="ECO:0007669"/>
    <property type="project" value="UniProtKB-KW"/>
</dbReference>
<dbReference type="InterPro" id="IPR009288">
    <property type="entry name" value="AIG2-like_dom"/>
</dbReference>
<proteinExistence type="predicted"/>
<dbReference type="OrthoDB" id="482277at2"/>
<organism evidence="2 3">
    <name type="scientific">Celerinatantimonas diazotrophica</name>
    <dbReference type="NCBI Taxonomy" id="412034"/>
    <lineage>
        <taxon>Bacteria</taxon>
        <taxon>Pseudomonadati</taxon>
        <taxon>Pseudomonadota</taxon>
        <taxon>Gammaproteobacteria</taxon>
        <taxon>Celerinatantimonadaceae</taxon>
        <taxon>Celerinatantimonas</taxon>
    </lineage>
</organism>
<sequence length="135" mass="15435">MQHNQPERNTCIAVCGQIDEEHSLKINKLLADCDYLGQHQTPAQFALYQYKQQPVVIRDGNQSLNVTVYKIDIATLKELDSYFRYPTVHDRIRCEIQGIGDAWLYVMCEGYAALAGVYQAPLKREQTRQANTVLA</sequence>
<dbReference type="EMBL" id="SMGD01000018">
    <property type="protein sequence ID" value="TCK46498.1"/>
    <property type="molecule type" value="Genomic_DNA"/>
</dbReference>
<dbReference type="Pfam" id="PF06094">
    <property type="entry name" value="GGACT"/>
    <property type="match status" value="1"/>
</dbReference>
<dbReference type="CDD" id="cd06661">
    <property type="entry name" value="GGCT_like"/>
    <property type="match status" value="1"/>
</dbReference>
<accession>A0A4R1J7N1</accession>
<name>A0A4R1J7N1_9GAMM</name>
<dbReference type="SUPFAM" id="SSF110857">
    <property type="entry name" value="Gamma-glutamyl cyclotransferase-like"/>
    <property type="match status" value="1"/>
</dbReference>
<dbReference type="InterPro" id="IPR013024">
    <property type="entry name" value="GGCT-like"/>
</dbReference>
<dbReference type="AlphaFoldDB" id="A0A4R1J7N1"/>
<protein>
    <submittedName>
        <fullName evidence="2">Gamma-glutamylcyclotransferase (GGCT)/AIG2-like uncharacterized protein YtfP</fullName>
    </submittedName>
</protein>
<keyword evidence="3" id="KW-1185">Reference proteome</keyword>
<evidence type="ECO:0000313" key="2">
    <source>
        <dbReference type="EMBL" id="TCK46498.1"/>
    </source>
</evidence>
<dbReference type="Proteomes" id="UP000295565">
    <property type="component" value="Unassembled WGS sequence"/>
</dbReference>
<feature type="domain" description="Gamma-glutamylcyclotransferase AIG2-like" evidence="1">
    <location>
        <begin position="26"/>
        <end position="109"/>
    </location>
</feature>
<comment type="caution">
    <text evidence="2">The sequence shown here is derived from an EMBL/GenBank/DDBJ whole genome shotgun (WGS) entry which is preliminary data.</text>
</comment>
<dbReference type="RefSeq" id="WP_131914188.1">
    <property type="nucleotide sequence ID" value="NZ_OU594967.1"/>
</dbReference>
<keyword evidence="2" id="KW-0808">Transferase</keyword>